<keyword evidence="7" id="KW-1185">Reference proteome</keyword>
<feature type="domain" description="Receptor ligand binding region" evidence="5">
    <location>
        <begin position="48"/>
        <end position="194"/>
    </location>
</feature>
<keyword evidence="2" id="KW-0812">Transmembrane</keyword>
<evidence type="ECO:0000259" key="5">
    <source>
        <dbReference type="Pfam" id="PF01094"/>
    </source>
</evidence>
<dbReference type="EMBL" id="BSKO01000002">
    <property type="protein sequence ID" value="GLO68388.1"/>
    <property type="molecule type" value="Genomic_DNA"/>
</dbReference>
<dbReference type="Gene3D" id="3.40.50.2300">
    <property type="match status" value="2"/>
</dbReference>
<dbReference type="InterPro" id="IPR028082">
    <property type="entry name" value="Peripla_BP_I"/>
</dbReference>
<dbReference type="InterPro" id="IPR001828">
    <property type="entry name" value="ANF_lig-bd_rcpt"/>
</dbReference>
<protein>
    <recommendedName>
        <fullName evidence="5">Receptor ligand binding region domain-containing protein</fullName>
    </recommendedName>
</protein>
<dbReference type="PANTHER" id="PTHR47151:SF2">
    <property type="entry name" value="AMINO ACID BINDING PROTEIN"/>
    <property type="match status" value="1"/>
</dbReference>
<name>A0ABQ5TNJ8_9BACI</name>
<evidence type="ECO:0000313" key="6">
    <source>
        <dbReference type="EMBL" id="GLO68388.1"/>
    </source>
</evidence>
<evidence type="ECO:0000256" key="3">
    <source>
        <dbReference type="ARBA" id="ARBA00022989"/>
    </source>
</evidence>
<proteinExistence type="predicted"/>
<dbReference type="Proteomes" id="UP001275436">
    <property type="component" value="Unassembled WGS sequence"/>
</dbReference>
<organism evidence="6 7">
    <name type="scientific">Oceanobacillus kimchii</name>
    <dbReference type="NCBI Taxonomy" id="746691"/>
    <lineage>
        <taxon>Bacteria</taxon>
        <taxon>Bacillati</taxon>
        <taxon>Bacillota</taxon>
        <taxon>Bacilli</taxon>
        <taxon>Bacillales</taxon>
        <taxon>Bacillaceae</taxon>
        <taxon>Oceanobacillus</taxon>
    </lineage>
</organism>
<comment type="subcellular location">
    <subcellularLocation>
        <location evidence="1">Membrane</location>
    </subcellularLocation>
</comment>
<keyword evidence="3" id="KW-1133">Transmembrane helix</keyword>
<evidence type="ECO:0000256" key="2">
    <source>
        <dbReference type="ARBA" id="ARBA00022692"/>
    </source>
</evidence>
<reference evidence="6 7" key="1">
    <citation type="submission" date="2023-02" db="EMBL/GenBank/DDBJ databases">
        <title>Oceanobacillus kimchii IFOP_LL358 isolated form Alexandrium catenella lab strain.</title>
        <authorList>
            <person name="Gajardo G."/>
            <person name="Ueki S."/>
            <person name="Maruyama F."/>
        </authorList>
    </citation>
    <scope>NUCLEOTIDE SEQUENCE [LARGE SCALE GENOMIC DNA]</scope>
    <source>
        <strain evidence="6 7">IFOP_LL358</strain>
    </source>
</reference>
<sequence>MNNKLVIKPIEPMNVCNIIPKQKTNKEIFRIGFSANYGGHTRELYSGVHLAVEEYLKNKERDYNIELLWEDSSFSYESSKKAANQLINRGANAVIGHLSANQSLAAATVYSDIGIPFFATGTTHPDLTKQGYDNLLRFCGKDNDMAEEMIKLATSFSNKKSLKIIYQENNYGQQLSTLLEKKSNENGLLIDKEILNSTDSLSIKSNQTVLYAGTYEGALQLLKILSEQSFRGEVIFGDDVFVADFPFLISKNMNMNLYTISTGRELFGLDYNEFTKKYKEKALIGPGAYSVTSYLATKLLLTNIPILKKYGYKKLIYTLKNGVKIDNLEKISFSPNGDILDFTWDVYKIKNENFHIF</sequence>
<comment type="caution">
    <text evidence="6">The sequence shown here is derived from an EMBL/GenBank/DDBJ whole genome shotgun (WGS) entry which is preliminary data.</text>
</comment>
<evidence type="ECO:0000313" key="7">
    <source>
        <dbReference type="Proteomes" id="UP001275436"/>
    </source>
</evidence>
<dbReference type="SUPFAM" id="SSF53822">
    <property type="entry name" value="Periplasmic binding protein-like I"/>
    <property type="match status" value="1"/>
</dbReference>
<dbReference type="RefSeq" id="WP_317958625.1">
    <property type="nucleotide sequence ID" value="NZ_BSKO01000002.1"/>
</dbReference>
<evidence type="ECO:0000256" key="4">
    <source>
        <dbReference type="ARBA" id="ARBA00023136"/>
    </source>
</evidence>
<dbReference type="PANTHER" id="PTHR47151">
    <property type="entry name" value="LEU/ILE/VAL-BINDING ABC TRANSPORTER SUBUNIT"/>
    <property type="match status" value="1"/>
</dbReference>
<gene>
    <name evidence="6" type="ORF">MACH08_41720</name>
</gene>
<accession>A0ABQ5TNJ8</accession>
<dbReference type="Pfam" id="PF01094">
    <property type="entry name" value="ANF_receptor"/>
    <property type="match status" value="1"/>
</dbReference>
<keyword evidence="4" id="KW-0472">Membrane</keyword>
<evidence type="ECO:0000256" key="1">
    <source>
        <dbReference type="ARBA" id="ARBA00004370"/>
    </source>
</evidence>